<feature type="region of interest" description="Disordered" evidence="1">
    <location>
        <begin position="290"/>
        <end position="348"/>
    </location>
</feature>
<feature type="chain" id="PRO_5046078992" evidence="2">
    <location>
        <begin position="24"/>
        <end position="1165"/>
    </location>
</feature>
<proteinExistence type="predicted"/>
<dbReference type="RefSeq" id="WP_311656470.1">
    <property type="nucleotide sequence ID" value="NZ_JAVRHY010000001.1"/>
</dbReference>
<dbReference type="Gene3D" id="1.20.58.2200">
    <property type="match status" value="1"/>
</dbReference>
<feature type="compositionally biased region" description="Low complexity" evidence="1">
    <location>
        <begin position="452"/>
        <end position="475"/>
    </location>
</feature>
<feature type="signal peptide" evidence="2">
    <location>
        <begin position="1"/>
        <end position="23"/>
    </location>
</feature>
<feature type="compositionally biased region" description="Acidic residues" evidence="1">
    <location>
        <begin position="1046"/>
        <end position="1068"/>
    </location>
</feature>
<dbReference type="InterPro" id="IPR020012">
    <property type="entry name" value="LysM_FimV"/>
</dbReference>
<feature type="compositionally biased region" description="Low complexity" evidence="1">
    <location>
        <begin position="1069"/>
        <end position="1087"/>
    </location>
</feature>
<sequence length="1165" mass="119873">MRCKLAIAAVLVMLAGVVGPAHALGFGDIRVESALNQPLRASFPLLGVKPEEQDEIVVRVASRAAFERFGIERVGLLDEVELALSEGAETGRLLVRMRSTRSVREPFLTFLVEATWSGRRALREYTILLDPPTSAPAARAPAEAAPSVPAGAEFDTAATPQPESQPEVDTGPSQPADDEPVARVEPEAPTDGEPAGDSDAGPAADGPRRIGPVQADQTLWRLASNNRPAGSVTMDQMLVALYRSNPQAFDGNMNLMLKGATLLVPSLEDIRAISRREATQLVADQRRAFEQLGGSSSQTRVADSGGQTSNGGSAGELRLEAAEESAGDDASATRVATSNDDGAGDTGEALGALAANAAADDNGDAARDESAAGNDDAATNQKTNATDDAAPAQRAVNGDVTANGAEAGDSRNSDGTADAVADDKTADGEADTANPSTTESDNGEATDEPADGDMVAGLDAGADDATGGEAASAADGRNETGADGNADPGATVTNAETGNDTTGDATAEADDGSESDAAKPITPVESVVPDSAAGLFTARQLLLALAGLLLVVALFAYLRRRQYKPVPADFSGLDQDEPAVATAATPAPATAAAAPVPESVPEPAPDVEEVLADARFHEENELYDEALSVLAMGREHHPHDPRLQDRTLAVLHAAGERDTFIAEARNIFPRPDPDDERWREAAAMGRELAPDEDLFVDVPLPASQQVPATVETDLAANTRVAGEPADGLSEPVDSPQSWLTPAAAAAPEPAAADDRTDDDLTPSTDEEFEAMLASFDAGDAPGSAAEPARREPESVPAPHTGEAGIDLDPDQFDFEVESGSTVQPAAGDDAMSSDPLAFDIGDLSVGDAGQDEIATSSDEPWLGETGETDREAPEAAEGGLDELADPFADSDVASPAAADRDRLDDGLGATAGSASAFDDGGLSFEAPDVAGEQPDVAPREPDQPAADDPAALDIDLDEDWRPAATPVPGGASGAADGGDAPTWSGDDDLSLSEEPAWPESATPDTTAGQLDAPTADSDTVPGDESFRLDDEFDLDTPTDGTGAEAAFDEDATPTGFDDETPDPADGAEDPFATAPATETESPATLTPDFGDTVSPDDTAGPIDDDMGLDAPADESGGEDLAIQLDLARAYLDMGEPDMAGSLLEEVRDQGTADQRREAEDLLKRL</sequence>
<evidence type="ECO:0000313" key="5">
    <source>
        <dbReference type="Proteomes" id="UP001259982"/>
    </source>
</evidence>
<feature type="region of interest" description="Disordered" evidence="1">
    <location>
        <begin position="722"/>
        <end position="1116"/>
    </location>
</feature>
<feature type="compositionally biased region" description="Low complexity" evidence="1">
    <location>
        <begin position="943"/>
        <end position="953"/>
    </location>
</feature>
<dbReference type="NCBIfam" id="TIGR03504">
    <property type="entry name" value="FimV_Cterm"/>
    <property type="match status" value="1"/>
</dbReference>
<evidence type="ECO:0000313" key="4">
    <source>
        <dbReference type="EMBL" id="MDT0616943.1"/>
    </source>
</evidence>
<feature type="compositionally biased region" description="Polar residues" evidence="1">
    <location>
        <begin position="293"/>
        <end position="307"/>
    </location>
</feature>
<evidence type="ECO:0000259" key="3">
    <source>
        <dbReference type="Pfam" id="PF25800"/>
    </source>
</evidence>
<feature type="region of interest" description="Disordered" evidence="1">
    <location>
        <begin position="132"/>
        <end position="211"/>
    </location>
</feature>
<feature type="compositionally biased region" description="Acidic residues" evidence="1">
    <location>
        <begin position="755"/>
        <end position="769"/>
    </location>
</feature>
<evidence type="ECO:0000256" key="2">
    <source>
        <dbReference type="SAM" id="SignalP"/>
    </source>
</evidence>
<dbReference type="EMBL" id="JAVRHY010000001">
    <property type="protein sequence ID" value="MDT0616943.1"/>
    <property type="molecule type" value="Genomic_DNA"/>
</dbReference>
<organism evidence="4 5">
    <name type="scientific">Spectribacter acetivorans</name>
    <dbReference type="NCBI Taxonomy" id="3075603"/>
    <lineage>
        <taxon>Bacteria</taxon>
        <taxon>Pseudomonadati</taxon>
        <taxon>Pseudomonadota</taxon>
        <taxon>Gammaproteobacteria</taxon>
        <taxon>Salinisphaerales</taxon>
        <taxon>Salinisphaeraceae</taxon>
        <taxon>Spectribacter</taxon>
    </lineage>
</organism>
<feature type="compositionally biased region" description="Low complexity" evidence="1">
    <location>
        <begin position="885"/>
        <end position="897"/>
    </location>
</feature>
<feature type="domain" description="FimV N-terminal" evidence="3">
    <location>
        <begin position="24"/>
        <end position="132"/>
    </location>
</feature>
<feature type="compositionally biased region" description="Polar residues" evidence="1">
    <location>
        <begin position="377"/>
        <end position="386"/>
    </location>
</feature>
<comment type="caution">
    <text evidence="4">The sequence shown here is derived from an EMBL/GenBank/DDBJ whole genome shotgun (WGS) entry which is preliminary data.</text>
</comment>
<accession>A0ABU3B3A6</accession>
<dbReference type="InterPro" id="IPR038440">
    <property type="entry name" value="FimV_C_sf"/>
</dbReference>
<dbReference type="Pfam" id="PF25800">
    <property type="entry name" value="FimV_N"/>
    <property type="match status" value="1"/>
</dbReference>
<feature type="region of interest" description="Disordered" evidence="1">
    <location>
        <begin position="360"/>
        <end position="520"/>
    </location>
</feature>
<keyword evidence="2" id="KW-0732">Signal</keyword>
<feature type="compositionally biased region" description="Acidic residues" evidence="1">
    <location>
        <begin position="805"/>
        <end position="816"/>
    </location>
</feature>
<protein>
    <submittedName>
        <fullName evidence="4">FimV/HubP family polar landmark protein</fullName>
    </submittedName>
</protein>
<feature type="compositionally biased region" description="Low complexity" evidence="1">
    <location>
        <begin position="495"/>
        <end position="506"/>
    </location>
</feature>
<name>A0ABU3B3A6_9GAMM</name>
<feature type="compositionally biased region" description="Acidic residues" evidence="1">
    <location>
        <begin position="1102"/>
        <end position="1116"/>
    </location>
</feature>
<feature type="compositionally biased region" description="Low complexity" evidence="1">
    <location>
        <begin position="740"/>
        <end position="750"/>
    </location>
</feature>
<dbReference type="InterPro" id="IPR020011">
    <property type="entry name" value="FimV_C"/>
</dbReference>
<dbReference type="InterPro" id="IPR057840">
    <property type="entry name" value="FimV_N"/>
</dbReference>
<gene>
    <name evidence="4" type="ORF">RM531_00505</name>
</gene>
<dbReference type="NCBIfam" id="TIGR03505">
    <property type="entry name" value="FimV_core"/>
    <property type="match status" value="1"/>
</dbReference>
<keyword evidence="5" id="KW-1185">Reference proteome</keyword>
<feature type="region of interest" description="Disordered" evidence="1">
    <location>
        <begin position="1146"/>
        <end position="1165"/>
    </location>
</feature>
<dbReference type="Proteomes" id="UP001259982">
    <property type="component" value="Unassembled WGS sequence"/>
</dbReference>
<feature type="compositionally biased region" description="Acidic residues" evidence="1">
    <location>
        <begin position="441"/>
        <end position="451"/>
    </location>
</feature>
<feature type="compositionally biased region" description="Low complexity" evidence="1">
    <location>
        <begin position="132"/>
        <end position="152"/>
    </location>
</feature>
<reference evidence="4 5" key="1">
    <citation type="submission" date="2023-09" db="EMBL/GenBank/DDBJ databases">
        <authorList>
            <person name="Rey-Velasco X."/>
        </authorList>
    </citation>
    <scope>NUCLEOTIDE SEQUENCE [LARGE SCALE GENOMIC DNA]</scope>
    <source>
        <strain evidence="4 5">P385</strain>
    </source>
</reference>
<evidence type="ECO:0000256" key="1">
    <source>
        <dbReference type="SAM" id="MobiDB-lite"/>
    </source>
</evidence>